<keyword evidence="9 18" id="KW-0999">Mitochondrion inner membrane</keyword>
<feature type="transmembrane region" description="Helical" evidence="18">
    <location>
        <begin position="231"/>
        <end position="251"/>
    </location>
</feature>
<feature type="transmembrane region" description="Helical" evidence="18">
    <location>
        <begin position="167"/>
        <end position="185"/>
    </location>
</feature>
<dbReference type="EC" id="7.1.1.2" evidence="4 18"/>
<keyword evidence="14 18" id="KW-0830">Ubiquinone</keyword>
<dbReference type="AlphaFoldDB" id="Q8WGE1"/>
<reference evidence="20" key="2">
    <citation type="submission" date="2003-03" db="EMBL/GenBank/DDBJ databases">
        <authorList>
            <person name="Morrison C.L."/>
            <person name="Harvey A.W."/>
            <person name="Lavery S."/>
            <person name="Tieu K."/>
            <person name="Huang Y."/>
            <person name="Cunningham C.W."/>
        </authorList>
    </citation>
    <scope>NUCLEOTIDE SEQUENCE</scope>
</reference>
<comment type="similarity">
    <text evidence="3 18">Belongs to the complex I subunit 2 family.</text>
</comment>
<dbReference type="PRINTS" id="PR01436">
    <property type="entry name" value="NADHDHGNASE2"/>
</dbReference>
<dbReference type="PANTHER" id="PTHR46552">
    <property type="entry name" value="NADH-UBIQUINONE OXIDOREDUCTASE CHAIN 2"/>
    <property type="match status" value="1"/>
</dbReference>
<dbReference type="InterPro" id="IPR003917">
    <property type="entry name" value="NADH_UbQ_OxRdtase_chain2"/>
</dbReference>
<evidence type="ECO:0000256" key="11">
    <source>
        <dbReference type="ARBA" id="ARBA00022982"/>
    </source>
</evidence>
<evidence type="ECO:0000256" key="8">
    <source>
        <dbReference type="ARBA" id="ARBA00022692"/>
    </source>
</evidence>
<keyword evidence="12 18" id="KW-1133">Transmembrane helix</keyword>
<comment type="function">
    <text evidence="18">Core subunit of the mitochondrial membrane respiratory chain NADH dehydrogenase (Complex I) which catalyzes electron transfer from NADH through the respiratory chain, using ubiquinone as an electron acceptor. Essential for the catalytic activity and assembly of complex I.</text>
</comment>
<feature type="domain" description="NADH:quinone oxidoreductase/Mrp antiporter transmembrane" evidence="19">
    <location>
        <begin position="84"/>
        <end position="276"/>
    </location>
</feature>
<evidence type="ECO:0000313" key="20">
    <source>
        <dbReference type="EMBL" id="AAL31606.1"/>
    </source>
</evidence>
<feature type="transmembrane region" description="Helical" evidence="18">
    <location>
        <begin position="304"/>
        <end position="328"/>
    </location>
</feature>
<evidence type="ECO:0000256" key="1">
    <source>
        <dbReference type="ARBA" id="ARBA00003257"/>
    </source>
</evidence>
<keyword evidence="16 18" id="KW-0472">Membrane</keyword>
<evidence type="ECO:0000256" key="7">
    <source>
        <dbReference type="ARBA" id="ARBA00022660"/>
    </source>
</evidence>
<evidence type="ECO:0000256" key="5">
    <source>
        <dbReference type="ARBA" id="ARBA00021008"/>
    </source>
</evidence>
<feature type="transmembrane region" description="Helical" evidence="18">
    <location>
        <begin position="263"/>
        <end position="283"/>
    </location>
</feature>
<dbReference type="GO" id="GO:0008137">
    <property type="term" value="F:NADH dehydrogenase (ubiquinone) activity"/>
    <property type="evidence" value="ECO:0007669"/>
    <property type="project" value="UniProtKB-EC"/>
</dbReference>
<proteinExistence type="inferred from homology"/>
<dbReference type="InterPro" id="IPR001750">
    <property type="entry name" value="ND/Mrp_TM"/>
</dbReference>
<feature type="domain" description="NADH:quinone oxidoreductase/Mrp antiporter transmembrane" evidence="19">
    <location>
        <begin position="24"/>
        <end position="80"/>
    </location>
</feature>
<keyword evidence="7 18" id="KW-0679">Respiratory chain</keyword>
<evidence type="ECO:0000256" key="10">
    <source>
        <dbReference type="ARBA" id="ARBA00022967"/>
    </source>
</evidence>
<feature type="transmembrane region" description="Helical" evidence="18">
    <location>
        <begin position="191"/>
        <end position="211"/>
    </location>
</feature>
<keyword evidence="15 18" id="KW-0496">Mitochondrion</keyword>
<keyword evidence="11 18" id="KW-0249">Electron transport</keyword>
<feature type="transmembrane region" description="Helical" evidence="18">
    <location>
        <begin position="6"/>
        <end position="39"/>
    </location>
</feature>
<comment type="catalytic activity">
    <reaction evidence="17 18">
        <text>a ubiquinone + NADH + 5 H(+)(in) = a ubiquinol + NAD(+) + 4 H(+)(out)</text>
        <dbReference type="Rhea" id="RHEA:29091"/>
        <dbReference type="Rhea" id="RHEA-COMP:9565"/>
        <dbReference type="Rhea" id="RHEA-COMP:9566"/>
        <dbReference type="ChEBI" id="CHEBI:15378"/>
        <dbReference type="ChEBI" id="CHEBI:16389"/>
        <dbReference type="ChEBI" id="CHEBI:17976"/>
        <dbReference type="ChEBI" id="CHEBI:57540"/>
        <dbReference type="ChEBI" id="CHEBI:57945"/>
        <dbReference type="EC" id="7.1.1.2"/>
    </reaction>
</comment>
<feature type="transmembrane region" description="Helical" evidence="18">
    <location>
        <begin position="142"/>
        <end position="160"/>
    </location>
</feature>
<evidence type="ECO:0000256" key="6">
    <source>
        <dbReference type="ARBA" id="ARBA00022448"/>
    </source>
</evidence>
<dbReference type="PANTHER" id="PTHR46552:SF1">
    <property type="entry name" value="NADH-UBIQUINONE OXIDOREDUCTASE CHAIN 2"/>
    <property type="match status" value="1"/>
</dbReference>
<evidence type="ECO:0000256" key="2">
    <source>
        <dbReference type="ARBA" id="ARBA00004448"/>
    </source>
</evidence>
<organism evidence="20">
    <name type="scientific">Jaxea nocturna</name>
    <dbReference type="NCBI Taxonomy" id="177226"/>
    <lineage>
        <taxon>Eukaryota</taxon>
        <taxon>Metazoa</taxon>
        <taxon>Ecdysozoa</taxon>
        <taxon>Arthropoda</taxon>
        <taxon>Crustacea</taxon>
        <taxon>Multicrustacea</taxon>
        <taxon>Malacostraca</taxon>
        <taxon>Eumalacostraca</taxon>
        <taxon>Eucarida</taxon>
        <taxon>Decapoda</taxon>
        <taxon>Pleocyemata</taxon>
        <taxon>Gebiidea</taxon>
        <taxon>Laomediidae</taxon>
        <taxon>Jaxea</taxon>
    </lineage>
</organism>
<feature type="transmembrane region" description="Helical" evidence="18">
    <location>
        <begin position="60"/>
        <end position="82"/>
    </location>
</feature>
<evidence type="ECO:0000259" key="19">
    <source>
        <dbReference type="Pfam" id="PF00361"/>
    </source>
</evidence>
<sequence length="330" mass="37075">MQISNFQILFFSTILLGTVISISSTSWFGAWVGLELNLMSFIPFVSTKTNQFSSESTLKYFLIQALGSATIVLTSCLIFYYFELAQTLISTALLLKMGAAPFHFWFPQIMEGLSWPDALILMTIQKIAPMILLSYLCNNHSIIMISAVFSGAIGAVGGLNQTLLRSIMAFSSINHMGWMLSALIISESSWIYYFVVYSIMTFSAILLFHSFKVFHLSQITAMSSSNPMSTILLSTTLLSMGGLPPFLGFFPKWLLIQQLSMQSLFFMLFILLLSALGTLYYYLRIITPLLTMVAPKTAWMSTPPYMMMMVLMVVATNILGFFVTFFTYTF</sequence>
<evidence type="ECO:0000256" key="13">
    <source>
        <dbReference type="ARBA" id="ARBA00023027"/>
    </source>
</evidence>
<dbReference type="EMBL" id="AF436030">
    <property type="protein sequence ID" value="AAL31606.1"/>
    <property type="molecule type" value="Genomic_DNA"/>
</dbReference>
<dbReference type="Pfam" id="PF00361">
    <property type="entry name" value="Proton_antipo_M"/>
    <property type="match status" value="2"/>
</dbReference>
<dbReference type="GO" id="GO:0005743">
    <property type="term" value="C:mitochondrial inner membrane"/>
    <property type="evidence" value="ECO:0007669"/>
    <property type="project" value="UniProtKB-SubCell"/>
</dbReference>
<keyword evidence="6" id="KW-0813">Transport</keyword>
<evidence type="ECO:0000256" key="12">
    <source>
        <dbReference type="ARBA" id="ARBA00022989"/>
    </source>
</evidence>
<keyword evidence="8 18" id="KW-0812">Transmembrane</keyword>
<dbReference type="GO" id="GO:0006120">
    <property type="term" value="P:mitochondrial electron transport, NADH to ubiquinone"/>
    <property type="evidence" value="ECO:0007669"/>
    <property type="project" value="InterPro"/>
</dbReference>
<reference evidence="20" key="1">
    <citation type="journal article" date="2002" name="Proc. R. Soc. B">
        <title>Mitochondrial gene rearrangements confirm the parallel evolution of the crab-like form.</title>
        <authorList>
            <person name="Morrison C.L."/>
            <person name="Harvey A.W."/>
            <person name="Lavery S."/>
            <person name="Tieu K."/>
            <person name="Huang Y."/>
            <person name="Cunningham C.W."/>
        </authorList>
    </citation>
    <scope>NUCLEOTIDE SEQUENCE</scope>
</reference>
<evidence type="ECO:0000256" key="3">
    <source>
        <dbReference type="ARBA" id="ARBA00007012"/>
    </source>
</evidence>
<comment type="subcellular location">
    <subcellularLocation>
        <location evidence="2 18">Mitochondrion inner membrane</location>
        <topology evidence="2 18">Multi-pass membrane protein</topology>
    </subcellularLocation>
</comment>
<protein>
    <recommendedName>
        <fullName evidence="5 18">NADH-ubiquinone oxidoreductase chain 2</fullName>
        <ecNumber evidence="4 18">7.1.1.2</ecNumber>
    </recommendedName>
</protein>
<evidence type="ECO:0000256" key="18">
    <source>
        <dbReference type="RuleBase" id="RU003403"/>
    </source>
</evidence>
<comment type="function">
    <text evidence="1">Core subunit of the mitochondrial membrane respiratory chain NADH dehydrogenase (Complex I) that is believed to belong to the minimal assembly required for catalysis. Complex I functions in the transfer of electrons from NADH to the respiratory chain. The immediate electron acceptor for the enzyme is believed to be ubiquinone.</text>
</comment>
<geneLocation type="mitochondrion" evidence="20"/>
<name>Q8WGE1_9EUCA</name>
<evidence type="ECO:0000256" key="9">
    <source>
        <dbReference type="ARBA" id="ARBA00022792"/>
    </source>
</evidence>
<evidence type="ECO:0000256" key="14">
    <source>
        <dbReference type="ARBA" id="ARBA00023075"/>
    </source>
</evidence>
<accession>Q8WGE1</accession>
<keyword evidence="10 18" id="KW-1278">Translocase</keyword>
<dbReference type="InterPro" id="IPR050175">
    <property type="entry name" value="Complex_I_Subunit_2"/>
</dbReference>
<evidence type="ECO:0000256" key="17">
    <source>
        <dbReference type="ARBA" id="ARBA00049551"/>
    </source>
</evidence>
<evidence type="ECO:0000256" key="4">
    <source>
        <dbReference type="ARBA" id="ARBA00012944"/>
    </source>
</evidence>
<evidence type="ECO:0000256" key="15">
    <source>
        <dbReference type="ARBA" id="ARBA00023128"/>
    </source>
</evidence>
<keyword evidence="13 18" id="KW-0520">NAD</keyword>
<evidence type="ECO:0000256" key="16">
    <source>
        <dbReference type="ARBA" id="ARBA00023136"/>
    </source>
</evidence>